<dbReference type="Proteomes" id="UP000503447">
    <property type="component" value="Chromosome"/>
</dbReference>
<keyword evidence="1" id="KW-0732">Signal</keyword>
<evidence type="ECO:0000313" key="2">
    <source>
        <dbReference type="EMBL" id="QJX00470.1"/>
    </source>
</evidence>
<dbReference type="RefSeq" id="WP_171475207.1">
    <property type="nucleotide sequence ID" value="NZ_CP053452.2"/>
</dbReference>
<protein>
    <submittedName>
        <fullName evidence="2">Uncharacterized protein</fullName>
    </submittedName>
</protein>
<reference evidence="3" key="1">
    <citation type="submission" date="2020-05" db="EMBL/GenBank/DDBJ databases">
        <title>Frigoriglobus tundricola gen. nov., sp. nov., a psychrotolerant cellulolytic planctomycete of the family Gemmataceae with two divergent copies of 16S rRNA gene.</title>
        <authorList>
            <person name="Kulichevskaya I.S."/>
            <person name="Ivanova A.A."/>
            <person name="Naumoff D.G."/>
            <person name="Beletsky A.V."/>
            <person name="Rijpstra W.I.C."/>
            <person name="Sinninghe Damste J.S."/>
            <person name="Mardanov A.V."/>
            <person name="Ravin N.V."/>
            <person name="Dedysh S.N."/>
        </authorList>
    </citation>
    <scope>NUCLEOTIDE SEQUENCE [LARGE SCALE GENOMIC DNA]</scope>
    <source>
        <strain evidence="3">PL17</strain>
    </source>
</reference>
<evidence type="ECO:0000313" key="3">
    <source>
        <dbReference type="Proteomes" id="UP000503447"/>
    </source>
</evidence>
<gene>
    <name evidence="2" type="ORF">FTUN_8100</name>
</gene>
<proteinExistence type="predicted"/>
<sequence length="106" mass="11551">MRKMLLALGCVLFLCGLAAAVDVTLLKFDKDKKTVTVKEGAAESVYKITETTRFLAVDPDGHADTMSYDDAVKGLGSPKAERAMKFGVVVKDGAIMEMKLPARKRR</sequence>
<name>A0A6M5Z248_9BACT</name>
<feature type="signal peptide" evidence="1">
    <location>
        <begin position="1"/>
        <end position="20"/>
    </location>
</feature>
<accession>A0A6M5Z248</accession>
<feature type="chain" id="PRO_5026919326" evidence="1">
    <location>
        <begin position="21"/>
        <end position="106"/>
    </location>
</feature>
<keyword evidence="3" id="KW-1185">Reference proteome</keyword>
<evidence type="ECO:0000256" key="1">
    <source>
        <dbReference type="SAM" id="SignalP"/>
    </source>
</evidence>
<dbReference type="KEGG" id="ftj:FTUN_8100"/>
<dbReference type="AlphaFoldDB" id="A0A6M5Z248"/>
<organism evidence="2 3">
    <name type="scientific">Frigoriglobus tundricola</name>
    <dbReference type="NCBI Taxonomy" id="2774151"/>
    <lineage>
        <taxon>Bacteria</taxon>
        <taxon>Pseudomonadati</taxon>
        <taxon>Planctomycetota</taxon>
        <taxon>Planctomycetia</taxon>
        <taxon>Gemmatales</taxon>
        <taxon>Gemmataceae</taxon>
        <taxon>Frigoriglobus</taxon>
    </lineage>
</organism>
<dbReference type="EMBL" id="CP053452">
    <property type="protein sequence ID" value="QJX00470.1"/>
    <property type="molecule type" value="Genomic_DNA"/>
</dbReference>